<name>A0A2U7U9M1_9VIRU</name>
<reference evidence="3" key="1">
    <citation type="journal article" date="2018" name="Nat. Commun.">
        <title>Diversity and evolution of the emerging Pandoraviridae family.</title>
        <authorList>
            <person name="Legendre M."/>
            <person name="Fabre E."/>
            <person name="Poirot O."/>
            <person name="Jeudy S."/>
            <person name="Lartigue A."/>
            <person name="Alempic J.M."/>
            <person name="Beucher L."/>
            <person name="Philippe N."/>
            <person name="Bertaux L."/>
            <person name="Christo-Foroux E."/>
            <person name="Labadie K."/>
            <person name="Coute Y."/>
            <person name="Abergel C."/>
            <person name="Claverie J.M."/>
        </authorList>
    </citation>
    <scope>NUCLEOTIDE SEQUENCE [LARGE SCALE GENOMIC DNA]</scope>
    <source>
        <strain evidence="3">Quercus</strain>
    </source>
</reference>
<dbReference type="PROSITE" id="PS51379">
    <property type="entry name" value="4FE4S_FER_2"/>
    <property type="match status" value="1"/>
</dbReference>
<dbReference type="GeneID" id="36844282"/>
<dbReference type="InterPro" id="IPR017896">
    <property type="entry name" value="4Fe4S_Fe-S-bd"/>
</dbReference>
<sequence length="504" mass="54826">MQQMDHGDHKLACFQFTCRDGPLVVDVDPLKDLFPPISPVGILLSDRWPAAAAIDHRIELHCQPYSTHTIRLVLEALQSRDQSLTEIALQLWQCRHEFVSACDFLLLAGTTAGRLAADLLAISAHAVIDIRHDLSEGGHSPGCSPMARITTSIAPHAAHTPFTRGALCGINGVFCPTNMWTNMTAKDVAVTSLADLVDAARVEASQWSIMSPRDFSRATAGTWSPTDFYTVDDDDSASPATDEGAKPDDEGGVVVFRRPGACSSTVVVGLEDIRFLDPADAIAQGDRRDPVCALPRWAPLHPYRRGYPRRRGMAILVAGGTPEGRMQTASAMARMMQHPKIVVHRRGFGDPDLSCFGDALVVDDPPVEPDRKTLIVVPEIFRGDERQLLALDNVHQRHCSAIITTNSPTGKGIRFQAYRVICVLIHPYTERWALGALGVDFYLDDPLQWSCRQRAADSGAIVCAVRVDRGKISMFSPDKDAAVGPCAHCAAACPAADLLHPNPQ</sequence>
<dbReference type="RefSeq" id="YP_009483410.1">
    <property type="nucleotide sequence ID" value="NC_037667.1"/>
</dbReference>
<evidence type="ECO:0000259" key="2">
    <source>
        <dbReference type="PROSITE" id="PS51379"/>
    </source>
</evidence>
<accession>A0A2U7U9M1</accession>
<dbReference type="Proteomes" id="UP000248852">
    <property type="component" value="Segment"/>
</dbReference>
<organism evidence="3">
    <name type="scientific">Pandoravirus quercus</name>
    <dbReference type="NCBI Taxonomy" id="2107709"/>
    <lineage>
        <taxon>Viruses</taxon>
        <taxon>Pandoravirus</taxon>
    </lineage>
</organism>
<proteinExistence type="predicted"/>
<dbReference type="EMBL" id="MG011689">
    <property type="protein sequence ID" value="AVK75141.1"/>
    <property type="molecule type" value="Genomic_DNA"/>
</dbReference>
<protein>
    <recommendedName>
        <fullName evidence="2">4Fe-4S ferredoxin-type domain-containing protein</fullName>
    </recommendedName>
</protein>
<feature type="domain" description="4Fe-4S ferredoxin-type" evidence="2">
    <location>
        <begin position="473"/>
        <end position="504"/>
    </location>
</feature>
<evidence type="ECO:0000313" key="3">
    <source>
        <dbReference type="EMBL" id="AVK75141.1"/>
    </source>
</evidence>
<feature type="region of interest" description="Disordered" evidence="1">
    <location>
        <begin position="229"/>
        <end position="252"/>
    </location>
</feature>
<evidence type="ECO:0000256" key="1">
    <source>
        <dbReference type="SAM" id="MobiDB-lite"/>
    </source>
</evidence>
<dbReference type="KEGG" id="vg:36844282"/>
<gene>
    <name evidence="3" type="ORF">pqer_cds_719</name>
</gene>